<dbReference type="AlphaFoldDB" id="A0A926E0H7"/>
<gene>
    <name evidence="5" type="ORF">H8711_08180</name>
</gene>
<evidence type="ECO:0000259" key="4">
    <source>
        <dbReference type="PROSITE" id="PS50949"/>
    </source>
</evidence>
<sequence>MEKIPAYMRVYKIIKREIIDGEYAIGELLPPEPELEKRFNVSRTTVRRAVDILSREGFVVAKQGRGTQILDYRTKQNLNMVTSISETLRKKGCKVRPKNMYIDTIEATPRLSADLGIPVGEKVVRVQRIQLADEKPIAIMRNHLIPAMVPGIENYVNAITSLYQFLEEQYNINIDSAFDRISAKSADFTDAEMLQIPIGSALLYMRRVCYANGRPVCADRLSLVGDRYELEINMEGRYKEDSMF</sequence>
<keyword evidence="6" id="KW-1185">Reference proteome</keyword>
<dbReference type="PANTHER" id="PTHR44846">
    <property type="entry name" value="MANNOSYL-D-GLYCERATE TRANSPORT/METABOLISM SYSTEM REPRESSOR MNGR-RELATED"/>
    <property type="match status" value="1"/>
</dbReference>
<protein>
    <submittedName>
        <fullName evidence="5">GntR family transcriptional regulator</fullName>
    </submittedName>
</protein>
<dbReference type="CDD" id="cd07377">
    <property type="entry name" value="WHTH_GntR"/>
    <property type="match status" value="1"/>
</dbReference>
<dbReference type="Pfam" id="PF07702">
    <property type="entry name" value="UTRA"/>
    <property type="match status" value="1"/>
</dbReference>
<dbReference type="Gene3D" id="3.40.1410.10">
    <property type="entry name" value="Chorismate lyase-like"/>
    <property type="match status" value="1"/>
</dbReference>
<dbReference type="PRINTS" id="PR00035">
    <property type="entry name" value="HTHGNTR"/>
</dbReference>
<comment type="caution">
    <text evidence="5">The sequence shown here is derived from an EMBL/GenBank/DDBJ whole genome shotgun (WGS) entry which is preliminary data.</text>
</comment>
<reference evidence="5" key="1">
    <citation type="submission" date="2020-08" db="EMBL/GenBank/DDBJ databases">
        <title>Genome public.</title>
        <authorList>
            <person name="Liu C."/>
            <person name="Sun Q."/>
        </authorList>
    </citation>
    <scope>NUCLEOTIDE SEQUENCE</scope>
    <source>
        <strain evidence="5">NSJ-31</strain>
    </source>
</reference>
<dbReference type="InterPro" id="IPR011663">
    <property type="entry name" value="UTRA"/>
</dbReference>
<dbReference type="EMBL" id="JACRST010000011">
    <property type="protein sequence ID" value="MBC8546909.1"/>
    <property type="molecule type" value="Genomic_DNA"/>
</dbReference>
<dbReference type="GO" id="GO:0045892">
    <property type="term" value="P:negative regulation of DNA-templated transcription"/>
    <property type="evidence" value="ECO:0007669"/>
    <property type="project" value="TreeGrafter"/>
</dbReference>
<feature type="domain" description="HTH gntR-type" evidence="4">
    <location>
        <begin position="4"/>
        <end position="72"/>
    </location>
</feature>
<dbReference type="RefSeq" id="WP_249282986.1">
    <property type="nucleotide sequence ID" value="NZ_JACRST010000011.1"/>
</dbReference>
<dbReference type="SMART" id="SM00345">
    <property type="entry name" value="HTH_GNTR"/>
    <property type="match status" value="1"/>
</dbReference>
<dbReference type="InterPro" id="IPR028978">
    <property type="entry name" value="Chorismate_lyase_/UTRA_dom_sf"/>
</dbReference>
<evidence type="ECO:0000256" key="2">
    <source>
        <dbReference type="ARBA" id="ARBA00023125"/>
    </source>
</evidence>
<evidence type="ECO:0000313" key="5">
    <source>
        <dbReference type="EMBL" id="MBC8546909.1"/>
    </source>
</evidence>
<keyword evidence="2" id="KW-0238">DNA-binding</keyword>
<dbReference type="GO" id="GO:0003677">
    <property type="term" value="F:DNA binding"/>
    <property type="evidence" value="ECO:0007669"/>
    <property type="project" value="UniProtKB-KW"/>
</dbReference>
<evidence type="ECO:0000256" key="1">
    <source>
        <dbReference type="ARBA" id="ARBA00023015"/>
    </source>
</evidence>
<dbReference type="SMART" id="SM00866">
    <property type="entry name" value="UTRA"/>
    <property type="match status" value="1"/>
</dbReference>
<name>A0A926E0H7_9FIRM</name>
<dbReference type="PROSITE" id="PS50949">
    <property type="entry name" value="HTH_GNTR"/>
    <property type="match status" value="1"/>
</dbReference>
<keyword evidence="3" id="KW-0804">Transcription</keyword>
<keyword evidence="1" id="KW-0805">Transcription regulation</keyword>
<dbReference type="InterPro" id="IPR036388">
    <property type="entry name" value="WH-like_DNA-bd_sf"/>
</dbReference>
<dbReference type="GO" id="GO:0003700">
    <property type="term" value="F:DNA-binding transcription factor activity"/>
    <property type="evidence" value="ECO:0007669"/>
    <property type="project" value="InterPro"/>
</dbReference>
<organism evidence="5 6">
    <name type="scientific">Ligaoa zhengdingensis</name>
    <dbReference type="NCBI Taxonomy" id="2763658"/>
    <lineage>
        <taxon>Bacteria</taxon>
        <taxon>Bacillati</taxon>
        <taxon>Bacillota</taxon>
        <taxon>Clostridia</taxon>
        <taxon>Eubacteriales</taxon>
        <taxon>Oscillospiraceae</taxon>
        <taxon>Ligaoa</taxon>
    </lineage>
</organism>
<dbReference type="InterPro" id="IPR000524">
    <property type="entry name" value="Tscrpt_reg_HTH_GntR"/>
</dbReference>
<evidence type="ECO:0000313" key="6">
    <source>
        <dbReference type="Proteomes" id="UP000653127"/>
    </source>
</evidence>
<dbReference type="SUPFAM" id="SSF64288">
    <property type="entry name" value="Chorismate lyase-like"/>
    <property type="match status" value="1"/>
</dbReference>
<proteinExistence type="predicted"/>
<accession>A0A926E0H7</accession>
<dbReference type="InterPro" id="IPR036390">
    <property type="entry name" value="WH_DNA-bd_sf"/>
</dbReference>
<dbReference type="Pfam" id="PF00392">
    <property type="entry name" value="GntR"/>
    <property type="match status" value="1"/>
</dbReference>
<dbReference type="Gene3D" id="1.10.10.10">
    <property type="entry name" value="Winged helix-like DNA-binding domain superfamily/Winged helix DNA-binding domain"/>
    <property type="match status" value="1"/>
</dbReference>
<evidence type="ECO:0000256" key="3">
    <source>
        <dbReference type="ARBA" id="ARBA00023163"/>
    </source>
</evidence>
<dbReference type="PANTHER" id="PTHR44846:SF1">
    <property type="entry name" value="MANNOSYL-D-GLYCERATE TRANSPORT_METABOLISM SYSTEM REPRESSOR MNGR-RELATED"/>
    <property type="match status" value="1"/>
</dbReference>
<dbReference type="SUPFAM" id="SSF46785">
    <property type="entry name" value="Winged helix' DNA-binding domain"/>
    <property type="match status" value="1"/>
</dbReference>
<dbReference type="Proteomes" id="UP000653127">
    <property type="component" value="Unassembled WGS sequence"/>
</dbReference>
<dbReference type="InterPro" id="IPR050679">
    <property type="entry name" value="Bact_HTH_transcr_reg"/>
</dbReference>